<evidence type="ECO:0008006" key="3">
    <source>
        <dbReference type="Google" id="ProtNLM"/>
    </source>
</evidence>
<evidence type="ECO:0000313" key="1">
    <source>
        <dbReference type="EMBL" id="MCH7398851.1"/>
    </source>
</evidence>
<name>A0ABS9UQG0_9BACT</name>
<gene>
    <name evidence="1" type="ORF">MM236_12675</name>
</gene>
<proteinExistence type="predicted"/>
<dbReference type="Proteomes" id="UP001165488">
    <property type="component" value="Unassembled WGS sequence"/>
</dbReference>
<reference evidence="1" key="1">
    <citation type="submission" date="2022-03" db="EMBL/GenBank/DDBJ databases">
        <title>De novo assembled genomes of Belliella spp. (Cyclobacteriaceae) strains.</title>
        <authorList>
            <person name="Szabo A."/>
            <person name="Korponai K."/>
            <person name="Felfoldi T."/>
        </authorList>
    </citation>
    <scope>NUCLEOTIDE SEQUENCE</scope>
    <source>
        <strain evidence="1">DSM 107340</strain>
    </source>
</reference>
<protein>
    <recommendedName>
        <fullName evidence="3">YD repeat-containing protein</fullName>
    </recommendedName>
</protein>
<dbReference type="EMBL" id="JAKZGS010000010">
    <property type="protein sequence ID" value="MCH7398851.1"/>
    <property type="molecule type" value="Genomic_DNA"/>
</dbReference>
<dbReference type="RefSeq" id="WP_241275352.1">
    <property type="nucleotide sequence ID" value="NZ_JAKZGS010000010.1"/>
</dbReference>
<keyword evidence="2" id="KW-1185">Reference proteome</keyword>
<sequence>MKLKSEISKDKNGKIISIEEFVYNDQGQIVRQDYKDENGNRNFYKAFEYDFKGNCIRTFEYSDNDELQVSFEYGYDKNNNQIKAIEITAEGLIWDWTEIVNEPNQNLKFWLAKDENGNVVHKTIENLLDGSEQRFNSDNKLYEIHLKKYDQTNRLVEKLITDENGKEKEKHIYEYQGQKEIWKFILNGSTVKTEERVYDENKNLTHYIRKDNKGKCLEWYGFEYDKFGYKIKFFWGQEEDKPIGFKTFELNYNNK</sequence>
<dbReference type="Gene3D" id="2.180.10.10">
    <property type="entry name" value="RHS repeat-associated core"/>
    <property type="match status" value="1"/>
</dbReference>
<accession>A0ABS9UQG0</accession>
<comment type="caution">
    <text evidence="1">The sequence shown here is derived from an EMBL/GenBank/DDBJ whole genome shotgun (WGS) entry which is preliminary data.</text>
</comment>
<organism evidence="1 2">
    <name type="scientific">Belliella calami</name>
    <dbReference type="NCBI Taxonomy" id="2923436"/>
    <lineage>
        <taxon>Bacteria</taxon>
        <taxon>Pseudomonadati</taxon>
        <taxon>Bacteroidota</taxon>
        <taxon>Cytophagia</taxon>
        <taxon>Cytophagales</taxon>
        <taxon>Cyclobacteriaceae</taxon>
        <taxon>Belliella</taxon>
    </lineage>
</organism>
<evidence type="ECO:0000313" key="2">
    <source>
        <dbReference type="Proteomes" id="UP001165488"/>
    </source>
</evidence>